<feature type="compositionally biased region" description="Basic and acidic residues" evidence="1">
    <location>
        <begin position="50"/>
        <end position="66"/>
    </location>
</feature>
<name>A0ABT8IR43_9BACL</name>
<protein>
    <submittedName>
        <fullName evidence="3">Uncharacterized protein</fullName>
    </submittedName>
</protein>
<comment type="caution">
    <text evidence="3">The sequence shown here is derived from an EMBL/GenBank/DDBJ whole genome shotgun (WGS) entry which is preliminary data.</text>
</comment>
<evidence type="ECO:0000313" key="3">
    <source>
        <dbReference type="EMBL" id="MDN4595237.1"/>
    </source>
</evidence>
<sequence length="66" mass="7311">MNHPVKFFGLLAVLILLLIFGVAIESGILIGIGITGLILFSTMTPSFQRDSSREENTSEKRKDMDQ</sequence>
<reference evidence="3" key="1">
    <citation type="submission" date="2022-08" db="EMBL/GenBank/DDBJ databases">
        <title>Polycladomyces zharkentsis sp. nov., a novel thermophilic CMC and starch-degrading bacterium isolated from a geothermal spring in Kazakhstan.</title>
        <authorList>
            <person name="Mashzhan A."/>
            <person name="Kistaubaeva A."/>
            <person name="Javier-Lopez R."/>
            <person name="Birkeland N.-K."/>
        </authorList>
    </citation>
    <scope>NUCLEOTIDE SEQUENCE</scope>
    <source>
        <strain evidence="3">KSR 13</strain>
    </source>
</reference>
<keyword evidence="2" id="KW-1133">Transmembrane helix</keyword>
<dbReference type="RefSeq" id="WP_301240278.1">
    <property type="nucleotide sequence ID" value="NZ_JANRHH010000053.1"/>
</dbReference>
<proteinExistence type="predicted"/>
<keyword evidence="4" id="KW-1185">Reference proteome</keyword>
<gene>
    <name evidence="3" type="ORF">NWF35_15335</name>
</gene>
<organism evidence="3 4">
    <name type="scientific">Polycladomyces subterraneus</name>
    <dbReference type="NCBI Taxonomy" id="1016997"/>
    <lineage>
        <taxon>Bacteria</taxon>
        <taxon>Bacillati</taxon>
        <taxon>Bacillota</taxon>
        <taxon>Bacilli</taxon>
        <taxon>Bacillales</taxon>
        <taxon>Thermoactinomycetaceae</taxon>
        <taxon>Polycladomyces</taxon>
    </lineage>
</organism>
<dbReference type="EMBL" id="JANRHH010000053">
    <property type="protein sequence ID" value="MDN4595237.1"/>
    <property type="molecule type" value="Genomic_DNA"/>
</dbReference>
<keyword evidence="2" id="KW-0472">Membrane</keyword>
<evidence type="ECO:0000313" key="4">
    <source>
        <dbReference type="Proteomes" id="UP001174196"/>
    </source>
</evidence>
<keyword evidence="2" id="KW-0812">Transmembrane</keyword>
<evidence type="ECO:0000256" key="2">
    <source>
        <dbReference type="SAM" id="Phobius"/>
    </source>
</evidence>
<accession>A0ABT8IR43</accession>
<dbReference type="Proteomes" id="UP001174196">
    <property type="component" value="Unassembled WGS sequence"/>
</dbReference>
<feature type="transmembrane region" description="Helical" evidence="2">
    <location>
        <begin position="7"/>
        <end position="40"/>
    </location>
</feature>
<feature type="region of interest" description="Disordered" evidence="1">
    <location>
        <begin position="46"/>
        <end position="66"/>
    </location>
</feature>
<evidence type="ECO:0000256" key="1">
    <source>
        <dbReference type="SAM" id="MobiDB-lite"/>
    </source>
</evidence>